<dbReference type="AlphaFoldDB" id="A0AA40ENQ0"/>
<dbReference type="InterPro" id="IPR054471">
    <property type="entry name" value="GPIID_WHD"/>
</dbReference>
<evidence type="ECO:0000259" key="2">
    <source>
        <dbReference type="PROSITE" id="PS50837"/>
    </source>
</evidence>
<dbReference type="SUPFAM" id="SSF52540">
    <property type="entry name" value="P-loop containing nucleoside triphosphate hydrolases"/>
    <property type="match status" value="1"/>
</dbReference>
<dbReference type="InterPro" id="IPR007111">
    <property type="entry name" value="NACHT_NTPase"/>
</dbReference>
<dbReference type="Gene3D" id="3.40.50.300">
    <property type="entry name" value="P-loop containing nucleotide triphosphate hydrolases"/>
    <property type="match status" value="1"/>
</dbReference>
<organism evidence="3 4">
    <name type="scientific">Schizothecium vesticola</name>
    <dbReference type="NCBI Taxonomy" id="314040"/>
    <lineage>
        <taxon>Eukaryota</taxon>
        <taxon>Fungi</taxon>
        <taxon>Dikarya</taxon>
        <taxon>Ascomycota</taxon>
        <taxon>Pezizomycotina</taxon>
        <taxon>Sordariomycetes</taxon>
        <taxon>Sordariomycetidae</taxon>
        <taxon>Sordariales</taxon>
        <taxon>Schizotheciaceae</taxon>
        <taxon>Schizothecium</taxon>
    </lineage>
</organism>
<reference evidence="3" key="1">
    <citation type="submission" date="2023-06" db="EMBL/GenBank/DDBJ databases">
        <title>Genome-scale phylogeny and comparative genomics of the fungal order Sordariales.</title>
        <authorList>
            <consortium name="Lawrence Berkeley National Laboratory"/>
            <person name="Hensen N."/>
            <person name="Bonometti L."/>
            <person name="Westerberg I."/>
            <person name="Brannstrom I.O."/>
            <person name="Guillou S."/>
            <person name="Cros-Aarteil S."/>
            <person name="Calhoun S."/>
            <person name="Haridas S."/>
            <person name="Kuo A."/>
            <person name="Mondo S."/>
            <person name="Pangilinan J."/>
            <person name="Riley R."/>
            <person name="LaButti K."/>
            <person name="Andreopoulos B."/>
            <person name="Lipzen A."/>
            <person name="Chen C."/>
            <person name="Yanf M."/>
            <person name="Daum C."/>
            <person name="Ng V."/>
            <person name="Clum A."/>
            <person name="Steindorff A."/>
            <person name="Ohm R."/>
            <person name="Martin F."/>
            <person name="Silar P."/>
            <person name="Natvig D."/>
            <person name="Lalanne C."/>
            <person name="Gautier V."/>
            <person name="Ament-velasquez S.L."/>
            <person name="Kruys A."/>
            <person name="Hutchinson M.I."/>
            <person name="Powell A.J."/>
            <person name="Barry K."/>
            <person name="Miller A.N."/>
            <person name="Grigoriev I.V."/>
            <person name="Debuchy R."/>
            <person name="Gladieux P."/>
            <person name="Thoren M.H."/>
            <person name="Johannesson H."/>
        </authorList>
    </citation>
    <scope>NUCLEOTIDE SEQUENCE</scope>
    <source>
        <strain evidence="3">SMH3187-1</strain>
    </source>
</reference>
<feature type="domain" description="NACHT" evidence="2">
    <location>
        <begin position="54"/>
        <end position="215"/>
    </location>
</feature>
<name>A0AA40ENQ0_9PEZI</name>
<feature type="non-terminal residue" evidence="3">
    <location>
        <position position="441"/>
    </location>
</feature>
<accession>A0AA40ENQ0</accession>
<keyword evidence="1" id="KW-0677">Repeat</keyword>
<sequence>DVNLSADEEKWLYSLYTADHASHRWTISRPVSGTCRWFLQHQKYISWRDADRSNLLWVSGDPGCGKSVLSSFLVDQLTANPPHGKMPASSVPVPYVTVYFFCDDKIQEHRDAPSIVRSILHQLVADRPSLVRRYFGSCFKSRGTAAAKELITLWDLFVAVCRDKECPPLVVIIDALDECEERTRSRLLSSIANLYSDRSMNSEQSSVKMLITSRPEISIADTLEALEEVRLKAEDETESISKDVVLVAKERLRATLQRFNPPAHAVQALTDRLTRQAGHTFLWVSLMLQMIERSAEASEESLSHILVDLPDGLDGVYEKILARTQGRNRQKARTILQVVVAASRPLNLAELNFAISVRMGDSTVDDLQTRLEPNLARTLQVLCGPFLKVTNSAVTLVHQTAKEFLLRIEGSEMGAATSWKHTLDPADAHLTIARACLLTLS</sequence>
<dbReference type="PANTHER" id="PTHR10039:SF14">
    <property type="entry name" value="NACHT DOMAIN-CONTAINING PROTEIN"/>
    <property type="match status" value="1"/>
</dbReference>
<evidence type="ECO:0000256" key="1">
    <source>
        <dbReference type="ARBA" id="ARBA00022737"/>
    </source>
</evidence>
<dbReference type="InterPro" id="IPR056884">
    <property type="entry name" value="NPHP3-like_N"/>
</dbReference>
<dbReference type="InterPro" id="IPR027417">
    <property type="entry name" value="P-loop_NTPase"/>
</dbReference>
<evidence type="ECO:0000313" key="4">
    <source>
        <dbReference type="Proteomes" id="UP001172155"/>
    </source>
</evidence>
<dbReference type="Pfam" id="PF24883">
    <property type="entry name" value="NPHP3_N"/>
    <property type="match status" value="1"/>
</dbReference>
<comment type="caution">
    <text evidence="3">The sequence shown here is derived from an EMBL/GenBank/DDBJ whole genome shotgun (WGS) entry which is preliminary data.</text>
</comment>
<protein>
    <recommendedName>
        <fullName evidence="2">NACHT domain-containing protein</fullName>
    </recommendedName>
</protein>
<dbReference type="PROSITE" id="PS50837">
    <property type="entry name" value="NACHT"/>
    <property type="match status" value="1"/>
</dbReference>
<evidence type="ECO:0000313" key="3">
    <source>
        <dbReference type="EMBL" id="KAK0742692.1"/>
    </source>
</evidence>
<dbReference type="EMBL" id="JAUKUD010000005">
    <property type="protein sequence ID" value="KAK0742692.1"/>
    <property type="molecule type" value="Genomic_DNA"/>
</dbReference>
<dbReference type="PANTHER" id="PTHR10039">
    <property type="entry name" value="AMELOGENIN"/>
    <property type="match status" value="1"/>
</dbReference>
<proteinExistence type="predicted"/>
<keyword evidence="4" id="KW-1185">Reference proteome</keyword>
<dbReference type="Proteomes" id="UP001172155">
    <property type="component" value="Unassembled WGS sequence"/>
</dbReference>
<dbReference type="Pfam" id="PF22939">
    <property type="entry name" value="WHD_GPIID"/>
    <property type="match status" value="1"/>
</dbReference>
<gene>
    <name evidence="3" type="ORF">B0T18DRAFT_305669</name>
</gene>
<feature type="non-terminal residue" evidence="3">
    <location>
        <position position="1"/>
    </location>
</feature>